<reference evidence="1" key="1">
    <citation type="submission" date="2022-05" db="EMBL/GenBank/DDBJ databases">
        <title>Jatrophihabitans sp. SB3-54 whole genome sequence.</title>
        <authorList>
            <person name="Suh M.K."/>
            <person name="Eom M.K."/>
            <person name="Kim J.S."/>
            <person name="Kim H.S."/>
            <person name="Do H.E."/>
            <person name="Shin Y.K."/>
            <person name="Lee J.-S."/>
        </authorList>
    </citation>
    <scope>NUCLEOTIDE SEQUENCE</scope>
    <source>
        <strain evidence="1">SB3-54</strain>
    </source>
</reference>
<organism evidence="1 2">
    <name type="scientific">Jatrophihabitans cynanchi</name>
    <dbReference type="NCBI Taxonomy" id="2944128"/>
    <lineage>
        <taxon>Bacteria</taxon>
        <taxon>Bacillati</taxon>
        <taxon>Actinomycetota</taxon>
        <taxon>Actinomycetes</taxon>
        <taxon>Jatrophihabitantales</taxon>
        <taxon>Jatrophihabitantaceae</taxon>
        <taxon>Jatrophihabitans</taxon>
    </lineage>
</organism>
<evidence type="ECO:0000313" key="1">
    <source>
        <dbReference type="EMBL" id="WAX55919.1"/>
    </source>
</evidence>
<accession>A0ABY7JXM1</accession>
<evidence type="ECO:0008006" key="3">
    <source>
        <dbReference type="Google" id="ProtNLM"/>
    </source>
</evidence>
<dbReference type="Proteomes" id="UP001164693">
    <property type="component" value="Chromosome"/>
</dbReference>
<dbReference type="EMBL" id="CP097463">
    <property type="protein sequence ID" value="WAX55919.1"/>
    <property type="molecule type" value="Genomic_DNA"/>
</dbReference>
<dbReference type="RefSeq" id="WP_269442444.1">
    <property type="nucleotide sequence ID" value="NZ_CP097463.1"/>
</dbReference>
<proteinExistence type="predicted"/>
<keyword evidence="2" id="KW-1185">Reference proteome</keyword>
<protein>
    <recommendedName>
        <fullName evidence="3">Secreted protein</fullName>
    </recommendedName>
</protein>
<name>A0ABY7JXM1_9ACTN</name>
<gene>
    <name evidence="1" type="ORF">M6B22_15425</name>
</gene>
<evidence type="ECO:0000313" key="2">
    <source>
        <dbReference type="Proteomes" id="UP001164693"/>
    </source>
</evidence>
<sequence length="138" mass="13449">MPTGTELGGGVGAALCALGRVLLLRVAVLPGSAGTPVSHEPLPADRVAPVGVLPDDPVFPVPGEPVDRDGLGDGVGVVTTPVGAVGGYGAGVPARAAPVATSANVSAAAMSSATRACVDARTADPATYFPPIPRPSHR</sequence>